<dbReference type="PANTHER" id="PTHR30404">
    <property type="entry name" value="N-ACETYLMURAMOYL-L-ALANINE AMIDASE"/>
    <property type="match status" value="1"/>
</dbReference>
<evidence type="ECO:0000259" key="5">
    <source>
        <dbReference type="SMART" id="SM00646"/>
    </source>
</evidence>
<name>A0ABV3ZJX4_9BACT</name>
<evidence type="ECO:0000256" key="2">
    <source>
        <dbReference type="ARBA" id="ARBA00011901"/>
    </source>
</evidence>
<dbReference type="GO" id="GO:0008745">
    <property type="term" value="F:N-acetylmuramoyl-L-alanine amidase activity"/>
    <property type="evidence" value="ECO:0007669"/>
    <property type="project" value="UniProtKB-EC"/>
</dbReference>
<sequence length="407" mass="46158">MKKVLFVASMLVCTMVHAQHAVTSYSVGKTTGDLPYMEYGLGDDRLGGAKMTYLDTNVLVRVVDSVKDDYEVQLSRSRFAYLPKSSVVFDSVRHIKPYYLTGSCKVYGDSLYDYVNVLLDEKLPYTSIQQINPSRIVVDIFGATSNTNWITQLSTAKEIKNTWYEQVDNDVFRLIIELKHPQHWGHTIYYDRNKLVIRVKQQPANERWGKLKIAIDAGHGGANRGAEGVTSKILEKDYTLLFAQQLEQVLKKKGFDVFMTRNNDTTLDMIERVYMLREYQPDVLLSLHLNSAGNDTVKGTSTYYRYIGFRPLTQSVMKRMLQTGLSEFGNVGNFNFALSGPTDYPNCLTEIAFLSNVDDEKKVLDAGFRKKVANQIYLGLNDWLATNGIIVPKPSPQKAKKTKNKTS</sequence>
<dbReference type="Proteomes" id="UP001560573">
    <property type="component" value="Unassembled WGS sequence"/>
</dbReference>
<feature type="chain" id="PRO_5045807991" description="N-acetylmuramoyl-L-alanine amidase" evidence="4">
    <location>
        <begin position="19"/>
        <end position="407"/>
    </location>
</feature>
<evidence type="ECO:0000256" key="4">
    <source>
        <dbReference type="SAM" id="SignalP"/>
    </source>
</evidence>
<keyword evidence="4" id="KW-0732">Signal</keyword>
<dbReference type="SUPFAM" id="SSF53187">
    <property type="entry name" value="Zn-dependent exopeptidases"/>
    <property type="match status" value="1"/>
</dbReference>
<evidence type="ECO:0000256" key="1">
    <source>
        <dbReference type="ARBA" id="ARBA00001561"/>
    </source>
</evidence>
<dbReference type="EC" id="3.5.1.28" evidence="2"/>
<dbReference type="PANTHER" id="PTHR30404:SF0">
    <property type="entry name" value="N-ACETYLMURAMOYL-L-ALANINE AMIDASE AMIC"/>
    <property type="match status" value="1"/>
</dbReference>
<dbReference type="InterPro" id="IPR050695">
    <property type="entry name" value="N-acetylmuramoyl_amidase_3"/>
</dbReference>
<dbReference type="RefSeq" id="WP_369331539.1">
    <property type="nucleotide sequence ID" value="NZ_JAULBC010000008.1"/>
</dbReference>
<dbReference type="InterPro" id="IPR021731">
    <property type="entry name" value="AMIN_dom"/>
</dbReference>
<dbReference type="Gene3D" id="3.40.630.40">
    <property type="entry name" value="Zn-dependent exopeptidases"/>
    <property type="match status" value="1"/>
</dbReference>
<comment type="caution">
    <text evidence="6">The sequence shown here is derived from an EMBL/GenBank/DDBJ whole genome shotgun (WGS) entry which is preliminary data.</text>
</comment>
<evidence type="ECO:0000256" key="3">
    <source>
        <dbReference type="ARBA" id="ARBA00022801"/>
    </source>
</evidence>
<reference evidence="6 7" key="1">
    <citation type="submission" date="2023-07" db="EMBL/GenBank/DDBJ databases">
        <authorList>
            <person name="Lian W.-H."/>
        </authorList>
    </citation>
    <scope>NUCLEOTIDE SEQUENCE [LARGE SCALE GENOMIC DNA]</scope>
    <source>
        <strain evidence="6 7">SYSU DXS3180</strain>
    </source>
</reference>
<keyword evidence="3 6" id="KW-0378">Hydrolase</keyword>
<dbReference type="SMART" id="SM00646">
    <property type="entry name" value="Ami_3"/>
    <property type="match status" value="1"/>
</dbReference>
<dbReference type="Pfam" id="PF11741">
    <property type="entry name" value="AMIN"/>
    <property type="match status" value="1"/>
</dbReference>
<dbReference type="CDD" id="cd02696">
    <property type="entry name" value="MurNAc-LAA"/>
    <property type="match status" value="1"/>
</dbReference>
<organism evidence="6 7">
    <name type="scientific">Danxiaibacter flavus</name>
    <dbReference type="NCBI Taxonomy" id="3049108"/>
    <lineage>
        <taxon>Bacteria</taxon>
        <taxon>Pseudomonadati</taxon>
        <taxon>Bacteroidota</taxon>
        <taxon>Chitinophagia</taxon>
        <taxon>Chitinophagales</taxon>
        <taxon>Chitinophagaceae</taxon>
        <taxon>Danxiaibacter</taxon>
    </lineage>
</organism>
<evidence type="ECO:0000313" key="7">
    <source>
        <dbReference type="Proteomes" id="UP001560573"/>
    </source>
</evidence>
<protein>
    <recommendedName>
        <fullName evidence="2">N-acetylmuramoyl-L-alanine amidase</fullName>
        <ecNumber evidence="2">3.5.1.28</ecNumber>
    </recommendedName>
</protein>
<evidence type="ECO:0000313" key="6">
    <source>
        <dbReference type="EMBL" id="MEX6690128.1"/>
    </source>
</evidence>
<feature type="domain" description="MurNAc-LAA" evidence="5">
    <location>
        <begin position="273"/>
        <end position="381"/>
    </location>
</feature>
<feature type="signal peptide" evidence="4">
    <location>
        <begin position="1"/>
        <end position="18"/>
    </location>
</feature>
<keyword evidence="7" id="KW-1185">Reference proteome</keyword>
<comment type="catalytic activity">
    <reaction evidence="1">
        <text>Hydrolyzes the link between N-acetylmuramoyl residues and L-amino acid residues in certain cell-wall glycopeptides.</text>
        <dbReference type="EC" id="3.5.1.28"/>
    </reaction>
</comment>
<proteinExistence type="predicted"/>
<dbReference type="EMBL" id="JAULBC010000008">
    <property type="protein sequence ID" value="MEX6690128.1"/>
    <property type="molecule type" value="Genomic_DNA"/>
</dbReference>
<gene>
    <name evidence="6" type="ORF">QTN47_21645</name>
</gene>
<accession>A0ABV3ZJX4</accession>
<dbReference type="Pfam" id="PF01520">
    <property type="entry name" value="Amidase_3"/>
    <property type="match status" value="1"/>
</dbReference>
<dbReference type="InterPro" id="IPR002508">
    <property type="entry name" value="MurNAc-LAA_cat"/>
</dbReference>
<dbReference type="Gene3D" id="2.60.40.3500">
    <property type="match status" value="1"/>
</dbReference>